<feature type="region of interest" description="Disordered" evidence="13">
    <location>
        <begin position="665"/>
        <end position="716"/>
    </location>
</feature>
<feature type="compositionally biased region" description="Basic and acidic residues" evidence="13">
    <location>
        <begin position="176"/>
        <end position="186"/>
    </location>
</feature>
<evidence type="ECO:0000256" key="6">
    <source>
        <dbReference type="ARBA" id="ARBA00023054"/>
    </source>
</evidence>
<keyword evidence="5" id="KW-0970">Cilium biogenesis/degradation</keyword>
<dbReference type="InterPro" id="IPR051655">
    <property type="entry name" value="FAM161"/>
</dbReference>
<dbReference type="AlphaFoldDB" id="A0A9B0WQA7"/>
<dbReference type="GeneID" id="102842482"/>
<sequence length="716" mass="82952">MDASHREAKLVASSHQVPLNPNTGARVAQYEREDLLGALATAAVTAALKEAQREEPEKTLASADFNSNFSGLDERTHLSLEDKVNFSDIYHSNAAYFKKLEELKAAHMETMAKLEKMYQNQLNLKGVQPVIIREDTPSVSSRSDSEKSYPPVSLMTSFSEPDLGRSSSIYPSSSEDELRSLEREHSSKSRVMTYAKELINNMWKNFSVEDYIWSDDADIPLVEKIRKKPKEWVPKITVPEPFQMMIREQKKRDENMKSKSDIEMIHRLLKKQEEDDVECQKKFRANPVPAYVFLPRYHDIVKQNEERRRAGKAKSKEALLASQKPFKFIAREEQKQAAREKQRDIFKPKKKTNRFKARPIPRSIYGPTANDRLKEEEELIKNLKTPLRAQDHSQNPSLLPSRPAHRNLATRTTKNPEKRNWKHKVKCQSPDVENLPEKCQKYLLGSKSNCSKFLTGCKPFDLHAPLHSSCTKEKVLADTKADEENSKETCWPYLSPRHKSPVRIVSSKPVPCGCNTPRPTVSSREREQAIRRSLEEKKMLDEERNRILTKQKQRTKELQKLLVTQAKAYDSHGSLAQMSKSRIKSLRRSKKERMREYQQELEEREEKLKKRPLLFERVAQKNARLAAEKHYSNTLKALGICDEFVSKKGQAGKILEYFSNQEMTSFTEEKESFNEDKIEEREKRDENYLVDINSQESCKEKDEISEESGEENSVEE</sequence>
<evidence type="ECO:0000256" key="13">
    <source>
        <dbReference type="SAM" id="MobiDB-lite"/>
    </source>
</evidence>
<keyword evidence="7" id="KW-0969">Cilium</keyword>
<feature type="compositionally biased region" description="Acidic residues" evidence="13">
    <location>
        <begin position="703"/>
        <end position="716"/>
    </location>
</feature>
<dbReference type="GO" id="GO:0005814">
    <property type="term" value="C:centriole"/>
    <property type="evidence" value="ECO:0007669"/>
    <property type="project" value="UniProtKB-SubCell"/>
</dbReference>
<dbReference type="GO" id="GO:0044782">
    <property type="term" value="P:cilium organization"/>
    <property type="evidence" value="ECO:0007669"/>
    <property type="project" value="TreeGrafter"/>
</dbReference>
<proteinExistence type="inferred from homology"/>
<organism evidence="14 15">
    <name type="scientific">Chrysochloris asiatica</name>
    <name type="common">Cape golden mole</name>
    <dbReference type="NCBI Taxonomy" id="185453"/>
    <lineage>
        <taxon>Eukaryota</taxon>
        <taxon>Metazoa</taxon>
        <taxon>Chordata</taxon>
        <taxon>Craniata</taxon>
        <taxon>Vertebrata</taxon>
        <taxon>Euteleostomi</taxon>
        <taxon>Mammalia</taxon>
        <taxon>Eutheria</taxon>
        <taxon>Afrotheria</taxon>
        <taxon>Chrysochloridae</taxon>
        <taxon>Chrysochlorinae</taxon>
        <taxon>Chrysochloris</taxon>
    </lineage>
</organism>
<evidence type="ECO:0000256" key="3">
    <source>
        <dbReference type="ARBA" id="ARBA00006663"/>
    </source>
</evidence>
<name>A0A9B0WQA7_CHRAS</name>
<keyword evidence="6 12" id="KW-0175">Coiled coil</keyword>
<feature type="coiled-coil region" evidence="12">
    <location>
        <begin position="580"/>
        <end position="611"/>
    </location>
</feature>
<evidence type="ECO:0000256" key="12">
    <source>
        <dbReference type="SAM" id="Coils"/>
    </source>
</evidence>
<evidence type="ECO:0000256" key="9">
    <source>
        <dbReference type="ARBA" id="ARBA00023273"/>
    </source>
</evidence>
<keyword evidence="14" id="KW-1185">Reference proteome</keyword>
<dbReference type="GO" id="GO:0032391">
    <property type="term" value="C:photoreceptor connecting cilium"/>
    <property type="evidence" value="ECO:0007669"/>
    <property type="project" value="TreeGrafter"/>
</dbReference>
<reference evidence="15" key="1">
    <citation type="submission" date="2025-08" db="UniProtKB">
        <authorList>
            <consortium name="RefSeq"/>
        </authorList>
    </citation>
    <scope>IDENTIFICATION</scope>
    <source>
        <tissue evidence="15">Spleen</tissue>
    </source>
</reference>
<comment type="similarity">
    <text evidence="3">Belongs to the FAM161 family.</text>
</comment>
<protein>
    <recommendedName>
        <fullName evidence="11">Protein FAM161A</fullName>
    </recommendedName>
</protein>
<keyword evidence="8" id="KW-0206">Cytoskeleton</keyword>
<feature type="region of interest" description="Disordered" evidence="13">
    <location>
        <begin position="387"/>
        <end position="425"/>
    </location>
</feature>
<comment type="subcellular location">
    <subcellularLocation>
        <location evidence="2">Cytoplasm</location>
        <location evidence="2">Cytoskeleton</location>
        <location evidence="2">Cilium basal body</location>
    </subcellularLocation>
    <subcellularLocation>
        <location evidence="1">Cytoplasm</location>
        <location evidence="1">Cytoskeleton</location>
        <location evidence="1">Microtubule organizing center</location>
        <location evidence="1">Centrosome</location>
        <location evidence="1">Centriole</location>
    </subcellularLocation>
</comment>
<evidence type="ECO:0000256" key="1">
    <source>
        <dbReference type="ARBA" id="ARBA00004114"/>
    </source>
</evidence>
<dbReference type="Pfam" id="PF10595">
    <property type="entry name" value="FAM161A_B"/>
    <property type="match status" value="1"/>
</dbReference>
<dbReference type="PANTHER" id="PTHR21501:SF3">
    <property type="entry name" value="PROTEIN FAM161A"/>
    <property type="match status" value="1"/>
</dbReference>
<comment type="function">
    <text evidence="10">Involved in ciliogenesis.</text>
</comment>
<evidence type="ECO:0000256" key="7">
    <source>
        <dbReference type="ARBA" id="ARBA00023069"/>
    </source>
</evidence>
<evidence type="ECO:0000256" key="8">
    <source>
        <dbReference type="ARBA" id="ARBA00023212"/>
    </source>
</evidence>
<dbReference type="PANTHER" id="PTHR21501">
    <property type="entry name" value="PROTEIN FAM-161"/>
    <property type="match status" value="1"/>
</dbReference>
<dbReference type="CTD" id="84140"/>
<evidence type="ECO:0000256" key="5">
    <source>
        <dbReference type="ARBA" id="ARBA00022794"/>
    </source>
</evidence>
<evidence type="ECO:0000256" key="4">
    <source>
        <dbReference type="ARBA" id="ARBA00022490"/>
    </source>
</evidence>
<feature type="compositionally biased region" description="Basic and acidic residues" evidence="13">
    <location>
        <begin position="667"/>
        <end position="687"/>
    </location>
</feature>
<dbReference type="RefSeq" id="XP_006863040.1">
    <property type="nucleotide sequence ID" value="XM_006862978.1"/>
</dbReference>
<dbReference type="Proteomes" id="UP000504623">
    <property type="component" value="Unplaced"/>
</dbReference>
<dbReference type="GO" id="GO:0036064">
    <property type="term" value="C:ciliary basal body"/>
    <property type="evidence" value="ECO:0007669"/>
    <property type="project" value="TreeGrafter"/>
</dbReference>
<keyword evidence="4" id="KW-0963">Cytoplasm</keyword>
<evidence type="ECO:0000313" key="14">
    <source>
        <dbReference type="Proteomes" id="UP000504623"/>
    </source>
</evidence>
<evidence type="ECO:0000256" key="10">
    <source>
        <dbReference type="ARBA" id="ARBA00037165"/>
    </source>
</evidence>
<dbReference type="OrthoDB" id="2150121at2759"/>
<evidence type="ECO:0000256" key="2">
    <source>
        <dbReference type="ARBA" id="ARBA00004120"/>
    </source>
</evidence>
<gene>
    <name evidence="15" type="primary">FAM161A</name>
</gene>
<evidence type="ECO:0000313" key="15">
    <source>
        <dbReference type="RefSeq" id="XP_006863040.1"/>
    </source>
</evidence>
<keyword evidence="9" id="KW-0966">Cell projection</keyword>
<dbReference type="InterPro" id="IPR019579">
    <property type="entry name" value="FAM161A/B"/>
</dbReference>
<accession>A0A9B0WQA7</accession>
<evidence type="ECO:0000256" key="11">
    <source>
        <dbReference type="ARBA" id="ARBA00039949"/>
    </source>
</evidence>
<feature type="region of interest" description="Disordered" evidence="13">
    <location>
        <begin position="135"/>
        <end position="186"/>
    </location>
</feature>